<dbReference type="KEGG" id="rtu:PR017_03100"/>
<dbReference type="SUPFAM" id="SSF46785">
    <property type="entry name" value="Winged helix' DNA-binding domain"/>
    <property type="match status" value="1"/>
</dbReference>
<reference evidence="6" key="2">
    <citation type="journal article" date="2023" name="MicrobiologyOpen">
        <title>Genomics of the tumorigenes clade of the family Rhizobiaceae and description of Rhizobium rhododendri sp. nov.</title>
        <authorList>
            <person name="Kuzmanovic N."/>
            <person name="diCenzo G.C."/>
            <person name="Bunk B."/>
            <person name="Sproeer C."/>
            <person name="Fruehling A."/>
            <person name="Neumann-Schaal M."/>
            <person name="Overmann J."/>
            <person name="Smalla K."/>
        </authorList>
    </citation>
    <scope>NUCLEOTIDE SEQUENCE [LARGE SCALE GENOMIC DNA]</scope>
    <source>
        <strain evidence="6">1078</strain>
    </source>
</reference>
<dbReference type="InterPro" id="IPR002577">
    <property type="entry name" value="HTH_HxlR"/>
</dbReference>
<gene>
    <name evidence="5" type="ORF">PR017_03100</name>
</gene>
<dbReference type="InterPro" id="IPR036390">
    <property type="entry name" value="WH_DNA-bd_sf"/>
</dbReference>
<evidence type="ECO:0000313" key="6">
    <source>
        <dbReference type="Proteomes" id="UP000249499"/>
    </source>
</evidence>
<keyword evidence="1" id="KW-0805">Transcription regulation</keyword>
<evidence type="ECO:0000256" key="3">
    <source>
        <dbReference type="ARBA" id="ARBA00023163"/>
    </source>
</evidence>
<dbReference type="PANTHER" id="PTHR33204">
    <property type="entry name" value="TRANSCRIPTIONAL REGULATOR, MARR FAMILY"/>
    <property type="match status" value="1"/>
</dbReference>
<evidence type="ECO:0000313" key="5">
    <source>
        <dbReference type="EMBL" id="WFR97397.1"/>
    </source>
</evidence>
<dbReference type="Gene3D" id="1.10.10.10">
    <property type="entry name" value="Winged helix-like DNA-binding domain superfamily/Winged helix DNA-binding domain"/>
    <property type="match status" value="1"/>
</dbReference>
<dbReference type="InterPro" id="IPR036388">
    <property type="entry name" value="WH-like_DNA-bd_sf"/>
</dbReference>
<keyword evidence="6" id="KW-1185">Reference proteome</keyword>
<dbReference type="EMBL" id="CP117255">
    <property type="protein sequence ID" value="WFR97397.1"/>
    <property type="molecule type" value="Genomic_DNA"/>
</dbReference>
<protein>
    <submittedName>
        <fullName evidence="5">Helix-turn-helix domain-containing protein</fullName>
    </submittedName>
</protein>
<dbReference type="Pfam" id="PF01638">
    <property type="entry name" value="HxlR"/>
    <property type="match status" value="1"/>
</dbReference>
<dbReference type="AlphaFoldDB" id="A0AAF1KE94"/>
<accession>A0AAF1KE94</accession>
<proteinExistence type="predicted"/>
<dbReference type="Proteomes" id="UP000249499">
    <property type="component" value="Chromosome"/>
</dbReference>
<dbReference type="GO" id="GO:0006355">
    <property type="term" value="P:regulation of DNA-templated transcription"/>
    <property type="evidence" value="ECO:0007669"/>
    <property type="project" value="UniProtKB-ARBA"/>
</dbReference>
<keyword evidence="3" id="KW-0804">Transcription</keyword>
<feature type="domain" description="HTH hxlR-type" evidence="4">
    <location>
        <begin position="1"/>
        <end position="95"/>
    </location>
</feature>
<reference evidence="5 6" key="1">
    <citation type="journal article" date="2018" name="Sci. Rep.">
        <title>Rhizobium tumorigenes sp. nov., a novel plant tumorigenic bacterium isolated from cane gall tumors on thornless blackberry.</title>
        <authorList>
            <person name="Kuzmanovi N."/>
            <person name="Smalla K."/>
            <person name="Gronow S."/>
            <person name="PuBawska J."/>
        </authorList>
    </citation>
    <scope>NUCLEOTIDE SEQUENCE [LARGE SCALE GENOMIC DNA]</scope>
    <source>
        <strain evidence="5 6">1078</strain>
    </source>
</reference>
<dbReference type="CDD" id="cd00090">
    <property type="entry name" value="HTH_ARSR"/>
    <property type="match status" value="1"/>
</dbReference>
<keyword evidence="2" id="KW-0238">DNA-binding</keyword>
<evidence type="ECO:0000256" key="2">
    <source>
        <dbReference type="ARBA" id="ARBA00023125"/>
    </source>
</evidence>
<sequence length="107" mass="12185">MLLEQVADKWSVLLLAALCDGPLRFNEIRRTLEGITQKSLTQSLRRLERNGIVDRRVIDTSPVAVEYSITPLGHSLKTPFRALYSWTVDNLQSVETARARFDQRKSG</sequence>
<evidence type="ECO:0000259" key="4">
    <source>
        <dbReference type="PROSITE" id="PS51118"/>
    </source>
</evidence>
<dbReference type="InterPro" id="IPR011991">
    <property type="entry name" value="ArsR-like_HTH"/>
</dbReference>
<dbReference type="GO" id="GO:0003677">
    <property type="term" value="F:DNA binding"/>
    <property type="evidence" value="ECO:0007669"/>
    <property type="project" value="UniProtKB-KW"/>
</dbReference>
<organism evidence="5 6">
    <name type="scientific">Rhizobium tumorigenes</name>
    <dbReference type="NCBI Taxonomy" id="2041385"/>
    <lineage>
        <taxon>Bacteria</taxon>
        <taxon>Pseudomonadati</taxon>
        <taxon>Pseudomonadota</taxon>
        <taxon>Alphaproteobacteria</taxon>
        <taxon>Hyphomicrobiales</taxon>
        <taxon>Rhizobiaceae</taxon>
        <taxon>Rhizobium/Agrobacterium group</taxon>
        <taxon>Rhizobium</taxon>
    </lineage>
</organism>
<dbReference type="PROSITE" id="PS51118">
    <property type="entry name" value="HTH_HXLR"/>
    <property type="match status" value="1"/>
</dbReference>
<name>A0AAF1KE94_9HYPH</name>
<evidence type="ECO:0000256" key="1">
    <source>
        <dbReference type="ARBA" id="ARBA00023015"/>
    </source>
</evidence>
<dbReference type="PANTHER" id="PTHR33204:SF39">
    <property type="entry name" value="TRANSCRIPTIONAL REGULATORY PROTEIN"/>
    <property type="match status" value="1"/>
</dbReference>